<gene>
    <name evidence="1" type="ORF">F2Q68_00001730</name>
</gene>
<protein>
    <recommendedName>
        <fullName evidence="3">FCP1 homology domain-containing protein</fullName>
    </recommendedName>
</protein>
<dbReference type="AlphaFoldDB" id="A0A8S9J8J2"/>
<dbReference type="EMBL" id="QGKW02001660">
    <property type="protein sequence ID" value="KAF2577527.1"/>
    <property type="molecule type" value="Genomic_DNA"/>
</dbReference>
<evidence type="ECO:0000313" key="2">
    <source>
        <dbReference type="Proteomes" id="UP000712281"/>
    </source>
</evidence>
<dbReference type="Proteomes" id="UP000712281">
    <property type="component" value="Unassembled WGS sequence"/>
</dbReference>
<sequence length="52" mass="5919">MVRVRVHFINQGMQPNISCVTVFECLGLHEFLEQLSQFAHLIVFTADLEGSL</sequence>
<evidence type="ECO:0000313" key="1">
    <source>
        <dbReference type="EMBL" id="KAF2577527.1"/>
    </source>
</evidence>
<proteinExistence type="predicted"/>
<comment type="caution">
    <text evidence="1">The sequence shown here is derived from an EMBL/GenBank/DDBJ whole genome shotgun (WGS) entry which is preliminary data.</text>
</comment>
<accession>A0A8S9J8J2</accession>
<organism evidence="1 2">
    <name type="scientific">Brassica cretica</name>
    <name type="common">Mustard</name>
    <dbReference type="NCBI Taxonomy" id="69181"/>
    <lineage>
        <taxon>Eukaryota</taxon>
        <taxon>Viridiplantae</taxon>
        <taxon>Streptophyta</taxon>
        <taxon>Embryophyta</taxon>
        <taxon>Tracheophyta</taxon>
        <taxon>Spermatophyta</taxon>
        <taxon>Magnoliopsida</taxon>
        <taxon>eudicotyledons</taxon>
        <taxon>Gunneridae</taxon>
        <taxon>Pentapetalae</taxon>
        <taxon>rosids</taxon>
        <taxon>malvids</taxon>
        <taxon>Brassicales</taxon>
        <taxon>Brassicaceae</taxon>
        <taxon>Brassiceae</taxon>
        <taxon>Brassica</taxon>
    </lineage>
</organism>
<name>A0A8S9J8J2_BRACR</name>
<evidence type="ECO:0008006" key="3">
    <source>
        <dbReference type="Google" id="ProtNLM"/>
    </source>
</evidence>
<reference evidence="1" key="1">
    <citation type="submission" date="2019-12" db="EMBL/GenBank/DDBJ databases">
        <title>Genome sequencing and annotation of Brassica cretica.</title>
        <authorList>
            <person name="Studholme D.J."/>
            <person name="Sarris P.F."/>
        </authorList>
    </citation>
    <scope>NUCLEOTIDE SEQUENCE</scope>
    <source>
        <strain evidence="1">PFS-001/15</strain>
        <tissue evidence="1">Leaf</tissue>
    </source>
</reference>